<evidence type="ECO:0000256" key="8">
    <source>
        <dbReference type="ARBA" id="ARBA00022679"/>
    </source>
</evidence>
<dbReference type="InterPro" id="IPR046886">
    <property type="entry name" value="RsmE_MTase_dom"/>
</dbReference>
<dbReference type="Pfam" id="PF20260">
    <property type="entry name" value="PUA_4"/>
    <property type="match status" value="1"/>
</dbReference>
<dbReference type="GO" id="GO:0005737">
    <property type="term" value="C:cytoplasm"/>
    <property type="evidence" value="ECO:0007669"/>
    <property type="project" value="UniProtKB-SubCell"/>
</dbReference>
<gene>
    <name evidence="15" type="ORF">BWK73_07655</name>
</gene>
<evidence type="ECO:0000313" key="16">
    <source>
        <dbReference type="Proteomes" id="UP000192491"/>
    </source>
</evidence>
<dbReference type="AlphaFoldDB" id="A0A1Y1QVZ0"/>
<dbReference type="InterPro" id="IPR006700">
    <property type="entry name" value="RsmE"/>
</dbReference>
<comment type="catalytic activity">
    <reaction evidence="11 12">
        <text>uridine(1498) in 16S rRNA + S-adenosyl-L-methionine = N(3)-methyluridine(1498) in 16S rRNA + S-adenosyl-L-homocysteine + H(+)</text>
        <dbReference type="Rhea" id="RHEA:42920"/>
        <dbReference type="Rhea" id="RHEA-COMP:10283"/>
        <dbReference type="Rhea" id="RHEA-COMP:10284"/>
        <dbReference type="ChEBI" id="CHEBI:15378"/>
        <dbReference type="ChEBI" id="CHEBI:57856"/>
        <dbReference type="ChEBI" id="CHEBI:59789"/>
        <dbReference type="ChEBI" id="CHEBI:65315"/>
        <dbReference type="ChEBI" id="CHEBI:74502"/>
        <dbReference type="EC" id="2.1.1.193"/>
    </reaction>
</comment>
<evidence type="ECO:0000259" key="14">
    <source>
        <dbReference type="Pfam" id="PF20260"/>
    </source>
</evidence>
<evidence type="ECO:0000256" key="9">
    <source>
        <dbReference type="ARBA" id="ARBA00022691"/>
    </source>
</evidence>
<keyword evidence="8 12" id="KW-0808">Transferase</keyword>
<evidence type="ECO:0000256" key="5">
    <source>
        <dbReference type="ARBA" id="ARBA00022490"/>
    </source>
</evidence>
<evidence type="ECO:0000256" key="6">
    <source>
        <dbReference type="ARBA" id="ARBA00022552"/>
    </source>
</evidence>
<proteinExistence type="inferred from homology"/>
<organism evidence="15 16">
    <name type="scientific">Thiothrix lacustris</name>
    <dbReference type="NCBI Taxonomy" id="525917"/>
    <lineage>
        <taxon>Bacteria</taxon>
        <taxon>Pseudomonadati</taxon>
        <taxon>Pseudomonadota</taxon>
        <taxon>Gammaproteobacteria</taxon>
        <taxon>Thiotrichales</taxon>
        <taxon>Thiotrichaceae</taxon>
        <taxon>Thiothrix</taxon>
    </lineage>
</organism>
<comment type="caution">
    <text evidence="15">The sequence shown here is derived from an EMBL/GenBank/DDBJ whole genome shotgun (WGS) entry which is preliminary data.</text>
</comment>
<dbReference type="InterPro" id="IPR029028">
    <property type="entry name" value="Alpha/beta_knot_MTases"/>
</dbReference>
<dbReference type="Proteomes" id="UP000192491">
    <property type="component" value="Unassembled WGS sequence"/>
</dbReference>
<comment type="similarity">
    <text evidence="2 12">Belongs to the RNA methyltransferase RsmE family.</text>
</comment>
<keyword evidence="9 12" id="KW-0949">S-adenosyl-L-methionine</keyword>
<dbReference type="NCBIfam" id="NF008692">
    <property type="entry name" value="PRK11713.1-5"/>
    <property type="match status" value="1"/>
</dbReference>
<dbReference type="PANTHER" id="PTHR30027">
    <property type="entry name" value="RIBOSOMAL RNA SMALL SUBUNIT METHYLTRANSFERASE E"/>
    <property type="match status" value="1"/>
</dbReference>
<accession>A0A1Y1QVZ0</accession>
<dbReference type="Pfam" id="PF04452">
    <property type="entry name" value="Methyltrans_RNA"/>
    <property type="match status" value="1"/>
</dbReference>
<evidence type="ECO:0000256" key="1">
    <source>
        <dbReference type="ARBA" id="ARBA00004496"/>
    </source>
</evidence>
<dbReference type="NCBIfam" id="TIGR00046">
    <property type="entry name" value="RsmE family RNA methyltransferase"/>
    <property type="match status" value="1"/>
</dbReference>
<dbReference type="InterPro" id="IPR029026">
    <property type="entry name" value="tRNA_m1G_MTases_N"/>
</dbReference>
<evidence type="ECO:0000313" key="15">
    <source>
        <dbReference type="EMBL" id="OQX15178.1"/>
    </source>
</evidence>
<dbReference type="Gene3D" id="2.40.240.20">
    <property type="entry name" value="Hypothetical PUA domain-like, domain 1"/>
    <property type="match status" value="1"/>
</dbReference>
<reference evidence="15 16" key="1">
    <citation type="submission" date="2017-01" db="EMBL/GenBank/DDBJ databases">
        <title>Novel large sulfur bacteria in the metagenomes of groundwater-fed chemosynthetic microbial mats in the Lake Huron basin.</title>
        <authorList>
            <person name="Sharrar A.M."/>
            <person name="Flood B.E."/>
            <person name="Bailey J.V."/>
            <person name="Jones D.S."/>
            <person name="Biddanda B."/>
            <person name="Ruberg S.A."/>
            <person name="Marcus D.N."/>
            <person name="Dick G.J."/>
        </authorList>
    </citation>
    <scope>NUCLEOTIDE SEQUENCE [LARGE SCALE GENOMIC DNA]</scope>
    <source>
        <strain evidence="15">A8</strain>
    </source>
</reference>
<dbReference type="GO" id="GO:0070042">
    <property type="term" value="F:rRNA (uridine-N3-)-methyltransferase activity"/>
    <property type="evidence" value="ECO:0007669"/>
    <property type="project" value="TreeGrafter"/>
</dbReference>
<keyword evidence="6 12" id="KW-0698">rRNA processing</keyword>
<dbReference type="CDD" id="cd18084">
    <property type="entry name" value="RsmE-like"/>
    <property type="match status" value="1"/>
</dbReference>
<keyword evidence="5 12" id="KW-0963">Cytoplasm</keyword>
<dbReference type="PIRSF" id="PIRSF015601">
    <property type="entry name" value="MTase_slr0722"/>
    <property type="match status" value="1"/>
</dbReference>
<protein>
    <recommendedName>
        <fullName evidence="4 12">Ribosomal RNA small subunit methyltransferase E</fullName>
        <ecNumber evidence="3 12">2.1.1.193</ecNumber>
    </recommendedName>
</protein>
<name>A0A1Y1QVZ0_9GAMM</name>
<feature type="domain" description="Ribosomal RNA small subunit methyltransferase E PUA-like" evidence="14">
    <location>
        <begin position="20"/>
        <end position="66"/>
    </location>
</feature>
<keyword evidence="7 12" id="KW-0489">Methyltransferase</keyword>
<dbReference type="GO" id="GO:0070475">
    <property type="term" value="P:rRNA base methylation"/>
    <property type="evidence" value="ECO:0007669"/>
    <property type="project" value="TreeGrafter"/>
</dbReference>
<evidence type="ECO:0000256" key="4">
    <source>
        <dbReference type="ARBA" id="ARBA00013673"/>
    </source>
</evidence>
<evidence type="ECO:0000256" key="2">
    <source>
        <dbReference type="ARBA" id="ARBA00005528"/>
    </source>
</evidence>
<comment type="function">
    <text evidence="10 12">Specifically methylates the N3 position of the uracil ring of uridine 1498 (m3U1498) in 16S rRNA. Acts on the fully assembled 30S ribosomal subunit.</text>
</comment>
<evidence type="ECO:0000259" key="13">
    <source>
        <dbReference type="Pfam" id="PF04452"/>
    </source>
</evidence>
<dbReference type="EC" id="2.1.1.193" evidence="3 12"/>
<sequence>MRVPRFYVPETFGVGQEFTLPDAIFRHAVQVLRLGVDEPLILFNGEGGEYTAHMRNVSKRSASVLIERFSAIDTESTVNLTLAQAMIKPDKMDFALQKAVELGVNTVQPLITQRSVVRVGKEQVDKKLQHWEGIVVAACEQSGRTRMPAVSAPLTLERWLATPVAGTRLLLVPGDFPRINALPLALPPPIALVIGPEGGFTAEEVDACVHAGVMPVSLGPRILRAETASIAALALLQHRFGDL</sequence>
<dbReference type="SUPFAM" id="SSF88697">
    <property type="entry name" value="PUA domain-like"/>
    <property type="match status" value="1"/>
</dbReference>
<dbReference type="InterPro" id="IPR046887">
    <property type="entry name" value="RsmE_PUA-like"/>
</dbReference>
<evidence type="ECO:0000256" key="3">
    <source>
        <dbReference type="ARBA" id="ARBA00012328"/>
    </source>
</evidence>
<comment type="subcellular location">
    <subcellularLocation>
        <location evidence="1 12">Cytoplasm</location>
    </subcellularLocation>
</comment>
<evidence type="ECO:0000256" key="7">
    <source>
        <dbReference type="ARBA" id="ARBA00022603"/>
    </source>
</evidence>
<dbReference type="SUPFAM" id="SSF75217">
    <property type="entry name" value="alpha/beta knot"/>
    <property type="match status" value="1"/>
</dbReference>
<feature type="domain" description="Ribosomal RNA small subunit methyltransferase E methyltransferase" evidence="13">
    <location>
        <begin position="75"/>
        <end position="237"/>
    </location>
</feature>
<dbReference type="EMBL" id="MTEJ01000018">
    <property type="protein sequence ID" value="OQX15178.1"/>
    <property type="molecule type" value="Genomic_DNA"/>
</dbReference>
<evidence type="ECO:0000256" key="12">
    <source>
        <dbReference type="PIRNR" id="PIRNR015601"/>
    </source>
</evidence>
<evidence type="ECO:0000256" key="11">
    <source>
        <dbReference type="ARBA" id="ARBA00047944"/>
    </source>
</evidence>
<dbReference type="InterPro" id="IPR015947">
    <property type="entry name" value="PUA-like_sf"/>
</dbReference>
<dbReference type="PANTHER" id="PTHR30027:SF3">
    <property type="entry name" value="16S RRNA (URACIL(1498)-N(3))-METHYLTRANSFERASE"/>
    <property type="match status" value="1"/>
</dbReference>
<dbReference type="Gene3D" id="3.40.1280.10">
    <property type="match status" value="1"/>
</dbReference>
<evidence type="ECO:0000256" key="10">
    <source>
        <dbReference type="ARBA" id="ARBA00025699"/>
    </source>
</evidence>